<sequence length="92" mass="10548">MMDIKKGENMFFVGEDDVNPEAEIIYSVDDDGDYVVEGTRVDDHLTNDGVGTRLVETMAEFAAQEDRKIDPQCPFTRNVMEKDDEMRKLIKN</sequence>
<feature type="domain" description="N-acetyltransferase" evidence="1">
    <location>
        <begin position="3"/>
        <end position="91"/>
    </location>
</feature>
<reference evidence="2 3" key="1">
    <citation type="submission" date="2015-01" db="EMBL/GenBank/DDBJ databases">
        <title>Genome sequences of high lactate-tolerant strain Salinicoccus roseus W12 with industrial interest.</title>
        <authorList>
            <person name="Wang H."/>
            <person name="Yu B."/>
        </authorList>
    </citation>
    <scope>NUCLEOTIDE SEQUENCE [LARGE SCALE GENOMIC DNA]</scope>
    <source>
        <strain evidence="2 3">W12</strain>
    </source>
</reference>
<dbReference type="InterPro" id="IPR031165">
    <property type="entry name" value="GNAT_YJDJ"/>
</dbReference>
<dbReference type="Proteomes" id="UP000031546">
    <property type="component" value="Unassembled WGS sequence"/>
</dbReference>
<dbReference type="STRING" id="45670.SN16_00245"/>
<dbReference type="GO" id="GO:0016740">
    <property type="term" value="F:transferase activity"/>
    <property type="evidence" value="ECO:0007669"/>
    <property type="project" value="UniProtKB-KW"/>
</dbReference>
<dbReference type="InterPro" id="IPR016181">
    <property type="entry name" value="Acyl_CoA_acyltransferase"/>
</dbReference>
<dbReference type="PROSITE" id="PS51729">
    <property type="entry name" value="GNAT_YJDJ"/>
    <property type="match status" value="1"/>
</dbReference>
<dbReference type="Gene3D" id="3.40.630.30">
    <property type="match status" value="1"/>
</dbReference>
<dbReference type="Pfam" id="PF14542">
    <property type="entry name" value="Acetyltransf_CG"/>
    <property type="match status" value="1"/>
</dbReference>
<keyword evidence="2" id="KW-0808">Transferase</keyword>
<accession>A0A0C2E996</accession>
<protein>
    <submittedName>
        <fullName evidence="2">Acetyltransferase</fullName>
    </submittedName>
</protein>
<dbReference type="EMBL" id="JXII01000001">
    <property type="protein sequence ID" value="KIH71832.1"/>
    <property type="molecule type" value="Genomic_DNA"/>
</dbReference>
<name>A0A0C2E996_9STAP</name>
<dbReference type="AlphaFoldDB" id="A0A0C2E996"/>
<dbReference type="SUPFAM" id="SSF55729">
    <property type="entry name" value="Acyl-CoA N-acyltransferases (Nat)"/>
    <property type="match status" value="1"/>
</dbReference>
<comment type="caution">
    <text evidence="2">The sequence shown here is derived from an EMBL/GenBank/DDBJ whole genome shotgun (WGS) entry which is preliminary data.</text>
</comment>
<proteinExistence type="predicted"/>
<evidence type="ECO:0000313" key="3">
    <source>
        <dbReference type="Proteomes" id="UP000031546"/>
    </source>
</evidence>
<gene>
    <name evidence="2" type="ORF">SN16_00245</name>
</gene>
<evidence type="ECO:0000259" key="1">
    <source>
        <dbReference type="PROSITE" id="PS51729"/>
    </source>
</evidence>
<evidence type="ECO:0000313" key="2">
    <source>
        <dbReference type="EMBL" id="KIH71832.1"/>
    </source>
</evidence>
<organism evidence="2 3">
    <name type="scientific">Salinicoccus roseus</name>
    <dbReference type="NCBI Taxonomy" id="45670"/>
    <lineage>
        <taxon>Bacteria</taxon>
        <taxon>Bacillati</taxon>
        <taxon>Bacillota</taxon>
        <taxon>Bacilli</taxon>
        <taxon>Bacillales</taxon>
        <taxon>Staphylococcaceae</taxon>
        <taxon>Salinicoccus</taxon>
    </lineage>
</organism>